<evidence type="ECO:0000256" key="1">
    <source>
        <dbReference type="SAM" id="MobiDB-lite"/>
    </source>
</evidence>
<reference evidence="2 3" key="1">
    <citation type="journal article" date="2013" name="Mar. Genomics">
        <title>Expression of sulfatases in Rhodopirellula baltica and the diversity of sulfatases in the genus Rhodopirellula.</title>
        <authorList>
            <person name="Wegner C.E."/>
            <person name="Richter-Heitmann T."/>
            <person name="Klindworth A."/>
            <person name="Klockow C."/>
            <person name="Richter M."/>
            <person name="Achstetter T."/>
            <person name="Glockner F.O."/>
            <person name="Harder J."/>
        </authorList>
    </citation>
    <scope>NUCLEOTIDE SEQUENCE [LARGE SCALE GENOMIC DNA]</scope>
    <source>
        <strain evidence="2 3">SWK14</strain>
    </source>
</reference>
<comment type="caution">
    <text evidence="2">The sequence shown here is derived from an EMBL/GenBank/DDBJ whole genome shotgun (WGS) entry which is preliminary data.</text>
</comment>
<protein>
    <submittedName>
        <fullName evidence="2">Uncharacterized protein</fullName>
    </submittedName>
</protein>
<feature type="region of interest" description="Disordered" evidence="1">
    <location>
        <begin position="1"/>
        <end position="23"/>
    </location>
</feature>
<dbReference type="Proteomes" id="UP000010959">
    <property type="component" value="Unassembled WGS sequence"/>
</dbReference>
<evidence type="ECO:0000313" key="2">
    <source>
        <dbReference type="EMBL" id="ELP32823.1"/>
    </source>
</evidence>
<dbReference type="AlphaFoldDB" id="L7CFM2"/>
<proteinExistence type="predicted"/>
<dbReference type="EMBL" id="AMWG01000090">
    <property type="protein sequence ID" value="ELP32823.1"/>
    <property type="molecule type" value="Genomic_DNA"/>
</dbReference>
<accession>L7CFM2</accession>
<organism evidence="2 3">
    <name type="scientific">Rhodopirellula baltica SWK14</name>
    <dbReference type="NCBI Taxonomy" id="993516"/>
    <lineage>
        <taxon>Bacteria</taxon>
        <taxon>Pseudomonadati</taxon>
        <taxon>Planctomycetota</taxon>
        <taxon>Planctomycetia</taxon>
        <taxon>Pirellulales</taxon>
        <taxon>Pirellulaceae</taxon>
        <taxon>Rhodopirellula</taxon>
    </lineage>
</organism>
<evidence type="ECO:0000313" key="3">
    <source>
        <dbReference type="Proteomes" id="UP000010959"/>
    </source>
</evidence>
<gene>
    <name evidence="2" type="ORF">RBSWK_03280</name>
</gene>
<sequence length="44" mass="4792">MFTLSRQPIASSGESKWGVQVKDQRKAVTESALGLLRMNAPDST</sequence>
<feature type="compositionally biased region" description="Polar residues" evidence="1">
    <location>
        <begin position="1"/>
        <end position="14"/>
    </location>
</feature>
<name>L7CFM2_RHOBT</name>